<evidence type="ECO:0000313" key="4">
    <source>
        <dbReference type="Proteomes" id="UP000217918"/>
    </source>
</evidence>
<evidence type="ECO:0000256" key="1">
    <source>
        <dbReference type="SAM" id="MobiDB-lite"/>
    </source>
</evidence>
<protein>
    <recommendedName>
        <fullName evidence="5">Protein tyrosine phosphatase</fullName>
    </recommendedName>
</protein>
<reference evidence="3 4" key="1">
    <citation type="submission" date="2017-09" db="EMBL/GenBank/DDBJ databases">
        <title>Genome sequence of Lactobacillus brevis D7.</title>
        <authorList>
            <person name="Kwon M.-S."/>
            <person name="Lim S.K."/>
            <person name="Choi H.-J."/>
        </authorList>
    </citation>
    <scope>NUCLEOTIDE SEQUENCE [LARGE SCALE GENOMIC DNA]</scope>
    <source>
        <strain evidence="3 4">D7</strain>
    </source>
</reference>
<dbReference type="InterPro" id="IPR026893">
    <property type="entry name" value="Tyr/Ser_Pase_IphP-type"/>
</dbReference>
<evidence type="ECO:0008006" key="5">
    <source>
        <dbReference type="Google" id="ProtNLM"/>
    </source>
</evidence>
<comment type="caution">
    <text evidence="3">The sequence shown here is derived from an EMBL/GenBank/DDBJ whole genome shotgun (WGS) entry which is preliminary data.</text>
</comment>
<proteinExistence type="predicted"/>
<dbReference type="SUPFAM" id="SSF52799">
    <property type="entry name" value="(Phosphotyrosine protein) phosphatases II"/>
    <property type="match status" value="1"/>
</dbReference>
<dbReference type="Pfam" id="PF13350">
    <property type="entry name" value="Y_phosphatase3"/>
    <property type="match status" value="1"/>
</dbReference>
<evidence type="ECO:0000256" key="2">
    <source>
        <dbReference type="SAM" id="SignalP"/>
    </source>
</evidence>
<organism evidence="3 4">
    <name type="scientific">Levilactobacillus brevis</name>
    <name type="common">Lactobacillus brevis</name>
    <dbReference type="NCBI Taxonomy" id="1580"/>
    <lineage>
        <taxon>Bacteria</taxon>
        <taxon>Bacillati</taxon>
        <taxon>Bacillota</taxon>
        <taxon>Bacilli</taxon>
        <taxon>Lactobacillales</taxon>
        <taxon>Lactobacillaceae</taxon>
        <taxon>Levilactobacillus</taxon>
    </lineage>
</organism>
<dbReference type="Gene3D" id="3.90.190.10">
    <property type="entry name" value="Protein tyrosine phosphatase superfamily"/>
    <property type="match status" value="1"/>
</dbReference>
<dbReference type="AlphaFoldDB" id="A0A2A3TZV5"/>
<dbReference type="InterPro" id="IPR029021">
    <property type="entry name" value="Prot-tyrosine_phosphatase-like"/>
</dbReference>
<sequence>MSHSHFVKPLTLVGIALSLAGIGVPTAQAATQSVTVVTNLQPKSNVTNSNITSFALTADELAEQKKLYGDVTKTLVKLSGTKNTRDLGGYQTADGKWKVRSQRLLRSDNLNKLYISDKKVLADKYHVTSVIDFRTPGQINSAPDQAVPNATNVNLSILGEHAFGDDKDHPTLNPDFSGDGSFYIQRLEFGYPAVTGYRQFLNMLLDNPQATLYHCSSGKDRTGIATVLIMSILGMDQQTIINDFMQSNQTGRTVKLAWINEYFREIKQNYGTMEKYITQLLDFSQVKQEKLRSMYLVSTDGKDTTYPAPQEPAPAPTAPDNTKKPEEPTIPAPIPEHAAKPQHKANKVKVISTKKLHTSYKYHLKGHKQWFKDAKLKKSLGHTPRHSHTKWRLVKVERIKINHKTLTYYQVKDHIGHLAWLAKANVMKIK</sequence>
<dbReference type="RefSeq" id="WP_096110225.1">
    <property type="nucleotide sequence ID" value="NZ_NVYO01000001.1"/>
</dbReference>
<accession>A0A2A3TZV5</accession>
<dbReference type="Proteomes" id="UP000217918">
    <property type="component" value="Unassembled WGS sequence"/>
</dbReference>
<feature type="region of interest" description="Disordered" evidence="1">
    <location>
        <begin position="301"/>
        <end position="347"/>
    </location>
</feature>
<dbReference type="GO" id="GO:0004721">
    <property type="term" value="F:phosphoprotein phosphatase activity"/>
    <property type="evidence" value="ECO:0007669"/>
    <property type="project" value="InterPro"/>
</dbReference>
<evidence type="ECO:0000313" key="3">
    <source>
        <dbReference type="EMBL" id="PBQ24239.1"/>
    </source>
</evidence>
<dbReference type="EMBL" id="NVYO01000001">
    <property type="protein sequence ID" value="PBQ24239.1"/>
    <property type="molecule type" value="Genomic_DNA"/>
</dbReference>
<feature type="chain" id="PRO_5012246371" description="Protein tyrosine phosphatase" evidence="2">
    <location>
        <begin position="30"/>
        <end position="430"/>
    </location>
</feature>
<keyword evidence="2" id="KW-0732">Signal</keyword>
<feature type="signal peptide" evidence="2">
    <location>
        <begin position="1"/>
        <end position="29"/>
    </location>
</feature>
<gene>
    <name evidence="3" type="ORF">CNR29_09530</name>
</gene>
<name>A0A2A3TZV5_LEVBR</name>